<keyword evidence="5 7" id="KW-0413">Isomerase</keyword>
<reference evidence="8 9" key="1">
    <citation type="journal article" date="2016" name="Nat. Commun.">
        <title>Thousands of microbial genomes shed light on interconnected biogeochemical processes in an aquifer system.</title>
        <authorList>
            <person name="Anantharaman K."/>
            <person name="Brown C.T."/>
            <person name="Hug L.A."/>
            <person name="Sharon I."/>
            <person name="Castelle C.J."/>
            <person name="Probst A.J."/>
            <person name="Thomas B.C."/>
            <person name="Singh A."/>
            <person name="Wilkins M.J."/>
            <person name="Karaoz U."/>
            <person name="Brodie E.L."/>
            <person name="Williams K.H."/>
            <person name="Hubbard S.S."/>
            <person name="Banfield J.F."/>
        </authorList>
    </citation>
    <scope>NUCLEOTIDE SEQUENCE [LARGE SCALE GENOMIC DNA]</scope>
</reference>
<keyword evidence="4 7" id="KW-0663">Pyridoxal phosphate</keyword>
<evidence type="ECO:0000313" key="9">
    <source>
        <dbReference type="Proteomes" id="UP000178943"/>
    </source>
</evidence>
<dbReference type="FunFam" id="3.40.640.10:FF:000021">
    <property type="entry name" value="Glutamate-1-semialdehyde 2,1-aminomutase"/>
    <property type="match status" value="1"/>
</dbReference>
<dbReference type="SUPFAM" id="SSF53383">
    <property type="entry name" value="PLP-dependent transferases"/>
    <property type="match status" value="1"/>
</dbReference>
<dbReference type="NCBIfam" id="TIGR00713">
    <property type="entry name" value="hemL"/>
    <property type="match status" value="1"/>
</dbReference>
<dbReference type="GO" id="GO:0008483">
    <property type="term" value="F:transaminase activity"/>
    <property type="evidence" value="ECO:0007669"/>
    <property type="project" value="InterPro"/>
</dbReference>
<dbReference type="STRING" id="1817863.A2Y62_11935"/>
<evidence type="ECO:0000256" key="3">
    <source>
        <dbReference type="ARBA" id="ARBA00008981"/>
    </source>
</evidence>
<dbReference type="UniPathway" id="UPA00251">
    <property type="reaction ID" value="UER00317"/>
</dbReference>
<evidence type="ECO:0000256" key="5">
    <source>
        <dbReference type="ARBA" id="ARBA00023235"/>
    </source>
</evidence>
<evidence type="ECO:0000256" key="2">
    <source>
        <dbReference type="ARBA" id="ARBA00004819"/>
    </source>
</evidence>
<dbReference type="EMBL" id="MFGW01000115">
    <property type="protein sequence ID" value="OGF65162.1"/>
    <property type="molecule type" value="Genomic_DNA"/>
</dbReference>
<dbReference type="EC" id="5.4.3.8" evidence="7"/>
<dbReference type="InterPro" id="IPR015422">
    <property type="entry name" value="PyrdxlP-dep_Trfase_small"/>
</dbReference>
<name>A0A1F5VP11_9BACT</name>
<dbReference type="PANTHER" id="PTHR43713">
    <property type="entry name" value="GLUTAMATE-1-SEMIALDEHYDE 2,1-AMINOMUTASE"/>
    <property type="match status" value="1"/>
</dbReference>
<dbReference type="GO" id="GO:0030170">
    <property type="term" value="F:pyridoxal phosphate binding"/>
    <property type="evidence" value="ECO:0007669"/>
    <property type="project" value="InterPro"/>
</dbReference>
<comment type="subcellular location">
    <subcellularLocation>
        <location evidence="7">Cytoplasm</location>
    </subcellularLocation>
</comment>
<dbReference type="HAMAP" id="MF_00375">
    <property type="entry name" value="HemL_aminotrans_3"/>
    <property type="match status" value="1"/>
</dbReference>
<comment type="caution">
    <text evidence="8">The sequence shown here is derived from an EMBL/GenBank/DDBJ whole genome shotgun (WGS) entry which is preliminary data.</text>
</comment>
<dbReference type="GO" id="GO:0006782">
    <property type="term" value="P:protoporphyrinogen IX biosynthetic process"/>
    <property type="evidence" value="ECO:0007669"/>
    <property type="project" value="UniProtKB-UniRule"/>
</dbReference>
<evidence type="ECO:0000256" key="1">
    <source>
        <dbReference type="ARBA" id="ARBA00001933"/>
    </source>
</evidence>
<comment type="cofactor">
    <cofactor evidence="1 7">
        <name>pyridoxal 5'-phosphate</name>
        <dbReference type="ChEBI" id="CHEBI:597326"/>
    </cofactor>
</comment>
<keyword evidence="6 7" id="KW-0627">Porphyrin biosynthesis</keyword>
<dbReference type="GO" id="GO:0005737">
    <property type="term" value="C:cytoplasm"/>
    <property type="evidence" value="ECO:0007669"/>
    <property type="project" value="UniProtKB-SubCell"/>
</dbReference>
<proteinExistence type="inferred from homology"/>
<dbReference type="GO" id="GO:0042286">
    <property type="term" value="F:glutamate-1-semialdehyde 2,1-aminomutase activity"/>
    <property type="evidence" value="ECO:0007669"/>
    <property type="project" value="UniProtKB-UniRule"/>
</dbReference>
<comment type="subunit">
    <text evidence="7">Homodimer.</text>
</comment>
<dbReference type="NCBIfam" id="NF000818">
    <property type="entry name" value="PRK00062.1"/>
    <property type="match status" value="1"/>
</dbReference>
<dbReference type="CDD" id="cd00610">
    <property type="entry name" value="OAT_like"/>
    <property type="match status" value="1"/>
</dbReference>
<dbReference type="Proteomes" id="UP000178943">
    <property type="component" value="Unassembled WGS sequence"/>
</dbReference>
<dbReference type="Gene3D" id="3.90.1150.10">
    <property type="entry name" value="Aspartate Aminotransferase, domain 1"/>
    <property type="match status" value="1"/>
</dbReference>
<comment type="similarity">
    <text evidence="3 7">Belongs to the class-III pyridoxal-phosphate-dependent aminotransferase family. HemL subfamily.</text>
</comment>
<protein>
    <recommendedName>
        <fullName evidence="7">Glutamate-1-semialdehyde 2,1-aminomutase</fullName>
        <shortName evidence="7">GSA</shortName>
        <ecNumber evidence="7">5.4.3.8</ecNumber>
    </recommendedName>
    <alternativeName>
        <fullName evidence="7">Glutamate-1-semialdehyde aminotransferase</fullName>
        <shortName evidence="7">GSA-AT</shortName>
    </alternativeName>
</protein>
<dbReference type="InterPro" id="IPR015421">
    <property type="entry name" value="PyrdxlP-dep_Trfase_major"/>
</dbReference>
<keyword evidence="7" id="KW-0963">Cytoplasm</keyword>
<dbReference type="Pfam" id="PF00202">
    <property type="entry name" value="Aminotran_3"/>
    <property type="match status" value="1"/>
</dbReference>
<comment type="pathway">
    <text evidence="2">Porphyrin-containing compound metabolism; protoporphyrin-IX biosynthesis; 5-aminolevulinate from L-glutamyl-tRNA(Glu): step 2/2.</text>
</comment>
<gene>
    <name evidence="7" type="primary">hemL</name>
    <name evidence="8" type="ORF">A2Y62_11935</name>
</gene>
<feature type="modified residue" description="N6-(pyridoxal phosphate)lysine" evidence="7">
    <location>
        <position position="267"/>
    </location>
</feature>
<evidence type="ECO:0000313" key="8">
    <source>
        <dbReference type="EMBL" id="OGF65162.1"/>
    </source>
</evidence>
<dbReference type="InterPro" id="IPR015424">
    <property type="entry name" value="PyrdxlP-dep_Trfase"/>
</dbReference>
<evidence type="ECO:0000256" key="6">
    <source>
        <dbReference type="ARBA" id="ARBA00023244"/>
    </source>
</evidence>
<sequence length="428" mass="47186">MNLIKSQQYFTKAQKLMPGGVNSPVRAFKSVGGNPIFMHSGKGSKLHDVDGNEYIDYVGSWGPLILGHSYPAVVNAIKAAADEGTSFGTCTYAEVKLAQLIITAIPSIKKIRFVNSGTEAVMSAIRVARAYTGREKIIKFDGCYHGHYDNLLVKAGSGLATYGIPSSRGISSESARNTISLQYNDIPAVERTLEKQGKEIAAIILEPVAANMGLVLPEKDYLLKLSKLCKMHKTLLIFDEVITGFRLCYGGAQNIYSIEPDLTILGKIIGGGLPVGAYGGRREIMELVAPEGDVYQAGTLSGNPLAMEAGSAVLSALKHKNYKELSDSLDDFYFEISDVFHRYKQKVIVNHIGSMFTCFFLDKRPRNFDEVKKADTEKYASFFWKLVEHGIYFPPSQFETCFVSFLHSKRDRTQTIQSIESGVKLAKK</sequence>
<dbReference type="InterPro" id="IPR005814">
    <property type="entry name" value="Aminotrans_3"/>
</dbReference>
<accession>A0A1F5VP11</accession>
<dbReference type="Gene3D" id="3.40.640.10">
    <property type="entry name" value="Type I PLP-dependent aspartate aminotransferase-like (Major domain)"/>
    <property type="match status" value="1"/>
</dbReference>
<dbReference type="InterPro" id="IPR004639">
    <property type="entry name" value="4pyrrol_synth_GluAld_NH2Trfase"/>
</dbReference>
<dbReference type="AlphaFoldDB" id="A0A1F5VP11"/>
<evidence type="ECO:0000256" key="7">
    <source>
        <dbReference type="HAMAP-Rule" id="MF_00375"/>
    </source>
</evidence>
<dbReference type="PANTHER" id="PTHR43713:SF3">
    <property type="entry name" value="GLUTAMATE-1-SEMIALDEHYDE 2,1-AMINOMUTASE 1, CHLOROPLASTIC-RELATED"/>
    <property type="match status" value="1"/>
</dbReference>
<comment type="catalytic activity">
    <reaction evidence="7">
        <text>(S)-4-amino-5-oxopentanoate = 5-aminolevulinate</text>
        <dbReference type="Rhea" id="RHEA:14265"/>
        <dbReference type="ChEBI" id="CHEBI:57501"/>
        <dbReference type="ChEBI" id="CHEBI:356416"/>
        <dbReference type="EC" id="5.4.3.8"/>
    </reaction>
</comment>
<organism evidence="8 9">
    <name type="scientific">Candidatus Fischerbacteria bacterium RBG_13_37_8</name>
    <dbReference type="NCBI Taxonomy" id="1817863"/>
    <lineage>
        <taxon>Bacteria</taxon>
        <taxon>Candidatus Fischeribacteriota</taxon>
    </lineage>
</organism>
<evidence type="ECO:0000256" key="4">
    <source>
        <dbReference type="ARBA" id="ARBA00022898"/>
    </source>
</evidence>